<dbReference type="GO" id="GO:0075509">
    <property type="term" value="P:endocytosis involved in viral entry into host cell"/>
    <property type="evidence" value="ECO:0007669"/>
    <property type="project" value="UniProtKB-KW"/>
</dbReference>
<dbReference type="GO" id="GO:0019062">
    <property type="term" value="P:virion attachment to host cell"/>
    <property type="evidence" value="ECO:0007669"/>
    <property type="project" value="UniProtKB-UniRule"/>
</dbReference>
<feature type="disulfide bond" description="Interchain (with Cys-214)" evidence="7">
    <location>
        <position position="477"/>
    </location>
</feature>
<accession>M4JBV6</accession>
<keyword evidence="8" id="KW-1145">T=7 icosahedral capsid protein</keyword>
<keyword evidence="7" id="KW-1048">Host nucleus</keyword>
<evidence type="ECO:0000313" key="10">
    <source>
        <dbReference type="Proteomes" id="UP000110280"/>
    </source>
</evidence>
<evidence type="ECO:0000256" key="2">
    <source>
        <dbReference type="ARBA" id="ARBA00022581"/>
    </source>
</evidence>
<evidence type="ECO:0000256" key="8">
    <source>
        <dbReference type="RuleBase" id="RU361248"/>
    </source>
</evidence>
<dbReference type="SUPFAM" id="SSF88648">
    <property type="entry name" value="Group I dsDNA viruses"/>
    <property type="match status" value="1"/>
</dbReference>
<evidence type="ECO:0000313" key="9">
    <source>
        <dbReference type="EMBL" id="AGC09609.1"/>
    </source>
</evidence>
<proteinExistence type="inferred from homology"/>
<comment type="similarity">
    <text evidence="7 8">Belongs to the papillomaviridae L1 protein family.</text>
</comment>
<evidence type="ECO:0000256" key="7">
    <source>
        <dbReference type="HAMAP-Rule" id="MF_04002"/>
    </source>
</evidence>
<dbReference type="GO" id="GO:0005198">
    <property type="term" value="F:structural molecule activity"/>
    <property type="evidence" value="ECO:0007669"/>
    <property type="project" value="UniProtKB-UniRule"/>
</dbReference>
<dbReference type="Pfam" id="PF00500">
    <property type="entry name" value="Late_protein_L1"/>
    <property type="match status" value="1"/>
</dbReference>
<comment type="subunit">
    <text evidence="7">Self-assembles into homopentamers. The capsid has an icosahedral symmetry and consists of 72 capsomers, with each capsomer being a pentamer of L1. Interacts with the minor capsid protein L2; this interaction is necessary for viral genome encapsidation. Interacts with protein E2; this interaction enhances E2-dependent replication and transcription activation.</text>
</comment>
<dbReference type="HAMAP" id="MF_04002">
    <property type="entry name" value="PPV_L1"/>
    <property type="match status" value="1"/>
</dbReference>
<dbReference type="PRINTS" id="PR00865">
    <property type="entry name" value="HPVCAPSIDL1"/>
</dbReference>
<dbReference type="GO" id="GO:0042025">
    <property type="term" value="C:host cell nucleus"/>
    <property type="evidence" value="ECO:0007669"/>
    <property type="project" value="UniProtKB-SubCell"/>
</dbReference>
<evidence type="ECO:0000256" key="5">
    <source>
        <dbReference type="ARBA" id="ARBA00022921"/>
    </source>
</evidence>
<keyword evidence="6 7" id="KW-1160">Virus entry into host cell</keyword>
<keyword evidence="4 7" id="KW-0946">Virion</keyword>
<evidence type="ECO:0000256" key="1">
    <source>
        <dbReference type="ARBA" id="ARBA00022561"/>
    </source>
</evidence>
<keyword evidence="7" id="KW-1164">Virus endocytosis by host</keyword>
<feature type="disulfide bond" description="Interchain (with Cys-477)" evidence="7">
    <location>
        <position position="214"/>
    </location>
</feature>
<gene>
    <name evidence="7 8" type="primary">L1</name>
</gene>
<keyword evidence="5 7" id="KW-0426">Late protein</keyword>
<name>M4JBV6_9PAPI</name>
<dbReference type="InterPro" id="IPR002210">
    <property type="entry name" value="Capsid_L1_Papillomavir"/>
</dbReference>
<evidence type="ECO:0000256" key="3">
    <source>
        <dbReference type="ARBA" id="ARBA00022804"/>
    </source>
</evidence>
<keyword evidence="2 7" id="KW-0945">Host-virus interaction</keyword>
<comment type="function">
    <text evidence="7 8">Forms an icosahedral capsid with a T=7 symmetry and a 50 nm diameter. The capsid is composed of 72 pentamers linked to each other by disulfide bonds and associated with L2 proteins. Binds to heparan sulfate proteoglycans on cell surface of basal layer keratinocytes to provide initial virion attachment. This binding mediates a conformational change in the virus capsid that facilitates efficient infection. The virion enters the host cell via endocytosis. During virus trafficking, L1 protein dissociates from the viral DNA and the genomic DNA is released to the host nucleus. The virion assembly takes place within the cell nucleus. Encapsulates the genomic DNA together with protein L2.</text>
</comment>
<keyword evidence="1 7" id="KW-0167">Capsid protein</keyword>
<evidence type="ECO:0000256" key="4">
    <source>
        <dbReference type="ARBA" id="ARBA00022844"/>
    </source>
</evidence>
<dbReference type="InterPro" id="IPR011222">
    <property type="entry name" value="dsDNA_vir_gr_I_capsid"/>
</dbReference>
<dbReference type="Gene3D" id="2.60.175.20">
    <property type="entry name" value="Major capsid L1 (late) superfamily, Papillomavirus"/>
    <property type="match status" value="2"/>
</dbReference>
<keyword evidence="7" id="KW-1015">Disulfide bond</keyword>
<keyword evidence="3 7" id="KW-1161">Viral attachment to host cell</keyword>
<sequence>MQFQSTTHMMTPQTFFWNPVCLENIGNVNMLMFNVFQMAVWLPSTGKLYLPPARPTPRVLHTDEYVKTTNVFFSASTDRLLTVGHPYFPIHNSADPTKIDVPKVSGSQYRVFRFRLPDPNKFALIDPKLFNPDEERLVWKLKAVELGRGGPLGVAVAGHPYFNKLYDVENPAEYPPEQGKDNRVNMASEPKQNQLFILGCKPAIGEYWDKAKPCDNDEQKGACPPIMLVNATIEDGQMSDTGFGAINYDSLCEDRSSYPMDIISEKSLWPDFLKMNKQIYGDHIFFFGQREQLYTRHYAARGGKIGDTIPDTTQGEYYYPPQTDVPQNNIGSHVYFTSVSGSLTSTESQIFNRPYFLQKAQGLNNGICWVNDLFVTILDNTRNTNFNISVYNKQGNLDVNTYRYTASDFTQYTRHTEEYEFDFVFQLCKVSLTADVLAHLHVMNPEILEGWNLAFVPPAQTGIEDAYRYLSSLATMCPTEAEKTEKEDPYKGLNFWNVDMSEKFTSELSQSYLGRRFLYQMGMLSGTKRVRTEVTVNKPKKSVKRRKTRA</sequence>
<dbReference type="GO" id="GO:0039620">
    <property type="term" value="C:T=7 icosahedral viral capsid"/>
    <property type="evidence" value="ECO:0007669"/>
    <property type="project" value="UniProtKB-UniRule"/>
</dbReference>
<dbReference type="Proteomes" id="UP000110280">
    <property type="component" value="Genome"/>
</dbReference>
<dbReference type="InterPro" id="IPR036973">
    <property type="entry name" value="Capsid_L1_sf_Papillomavir"/>
</dbReference>
<keyword evidence="7" id="KW-1162">Viral penetration into host cytoplasm</keyword>
<comment type="subcellular location">
    <subcellularLocation>
        <location evidence="7">Virion</location>
    </subcellularLocation>
    <subcellularLocation>
        <location evidence="7">Host nucleus</location>
    </subcellularLocation>
</comment>
<reference evidence="9 10" key="1">
    <citation type="journal article" date="2013" name="PLoS ONE">
        <title>Identification of a Novel Human Papillomavirus by Metagenomic Analysis of Samples from Patients with Febrile Respiratory Illness.</title>
        <authorList>
            <person name="Mokili J.L."/>
            <person name="Dutilh B.E."/>
            <person name="Lim Y.W."/>
            <person name="Schneider B.S."/>
            <person name="Taylor T."/>
            <person name="Haynes M.R."/>
            <person name="Metzgar D."/>
            <person name="Myers C.A."/>
            <person name="Blair P.J."/>
            <person name="Nosrat B."/>
            <person name="Wolfe N.D."/>
            <person name="Rohwer F."/>
        </authorList>
    </citation>
    <scope>NUCLEOTIDE SEQUENCE [LARGE SCALE GENOMIC DNA]</scope>
    <source>
        <strain evidence="9">HPV_SD2R.align1</strain>
    </source>
</reference>
<protein>
    <recommendedName>
        <fullName evidence="7 8">Major capsid protein L1</fullName>
    </recommendedName>
</protein>
<dbReference type="EMBL" id="KC113191">
    <property type="protein sequence ID" value="AGC09609.1"/>
    <property type="molecule type" value="Genomic_DNA"/>
</dbReference>
<evidence type="ECO:0000256" key="6">
    <source>
        <dbReference type="ARBA" id="ARBA00023296"/>
    </source>
</evidence>
<organism evidence="9 10">
    <name type="scientific">Human papillomavirus</name>
    <dbReference type="NCBI Taxonomy" id="10566"/>
    <lineage>
        <taxon>Viruses</taxon>
        <taxon>Monodnaviria</taxon>
        <taxon>Shotokuvirae</taxon>
        <taxon>Cossaviricota</taxon>
        <taxon>Papovaviricetes</taxon>
        <taxon>Zurhausenvirales</taxon>
        <taxon>Papillomaviridae</taxon>
    </lineage>
</organism>